<dbReference type="InterPro" id="IPR006195">
    <property type="entry name" value="aa-tRNA-synth_II"/>
</dbReference>
<dbReference type="InterPro" id="IPR041715">
    <property type="entry name" value="HisRS-like_core"/>
</dbReference>
<name>A0A2U2ANS3_9GAMM</name>
<dbReference type="RefSeq" id="WP_109235986.1">
    <property type="nucleotide sequence ID" value="NZ_BMXZ01000001.1"/>
</dbReference>
<comment type="subcellular location">
    <subcellularLocation>
        <location evidence="1 11">Cytoplasm</location>
    </subcellularLocation>
</comment>
<dbReference type="Proteomes" id="UP000244948">
    <property type="component" value="Unassembled WGS sequence"/>
</dbReference>
<dbReference type="Gene3D" id="3.30.930.10">
    <property type="entry name" value="Bira Bifunctional Protein, Domain 2"/>
    <property type="match status" value="1"/>
</dbReference>
<dbReference type="PANTHER" id="PTHR43707">
    <property type="entry name" value="HISTIDYL-TRNA SYNTHETASE"/>
    <property type="match status" value="1"/>
</dbReference>
<comment type="similarity">
    <text evidence="2 11">Belongs to the class-II aminoacyl-tRNA synthetase family.</text>
</comment>
<evidence type="ECO:0000256" key="10">
    <source>
        <dbReference type="ARBA" id="ARBA00047639"/>
    </source>
</evidence>
<evidence type="ECO:0000256" key="12">
    <source>
        <dbReference type="PIRSR" id="PIRSR001549-1"/>
    </source>
</evidence>
<dbReference type="CDD" id="cd00859">
    <property type="entry name" value="HisRS_anticodon"/>
    <property type="match status" value="1"/>
</dbReference>
<comment type="caution">
    <text evidence="14">The sequence shown here is derived from an EMBL/GenBank/DDBJ whole genome shotgun (WGS) entry which is preliminary data.</text>
</comment>
<evidence type="ECO:0000259" key="13">
    <source>
        <dbReference type="PROSITE" id="PS50862"/>
    </source>
</evidence>
<dbReference type="InterPro" id="IPR045864">
    <property type="entry name" value="aa-tRNA-synth_II/BPL/LPL"/>
</dbReference>
<dbReference type="SUPFAM" id="SSF52954">
    <property type="entry name" value="Class II aaRS ABD-related"/>
    <property type="match status" value="1"/>
</dbReference>
<dbReference type="GO" id="GO:0006427">
    <property type="term" value="P:histidyl-tRNA aminoacylation"/>
    <property type="evidence" value="ECO:0007669"/>
    <property type="project" value="UniProtKB-UniRule"/>
</dbReference>
<dbReference type="PROSITE" id="PS50862">
    <property type="entry name" value="AA_TRNA_LIGASE_II"/>
    <property type="match status" value="1"/>
</dbReference>
<dbReference type="PIRSF" id="PIRSF001549">
    <property type="entry name" value="His-tRNA_synth"/>
    <property type="match status" value="1"/>
</dbReference>
<dbReference type="GO" id="GO:0005524">
    <property type="term" value="F:ATP binding"/>
    <property type="evidence" value="ECO:0007669"/>
    <property type="project" value="UniProtKB-UniRule"/>
</dbReference>
<dbReference type="InterPro" id="IPR033656">
    <property type="entry name" value="HisRS_anticodon"/>
</dbReference>
<evidence type="ECO:0000256" key="11">
    <source>
        <dbReference type="HAMAP-Rule" id="MF_00127"/>
    </source>
</evidence>
<proteinExistence type="inferred from homology"/>
<evidence type="ECO:0000313" key="14">
    <source>
        <dbReference type="EMBL" id="PWD84864.1"/>
    </source>
</evidence>
<feature type="binding site" evidence="12">
    <location>
        <position position="260"/>
    </location>
    <ligand>
        <name>L-histidine</name>
        <dbReference type="ChEBI" id="CHEBI:57595"/>
    </ligand>
</feature>
<evidence type="ECO:0000256" key="7">
    <source>
        <dbReference type="ARBA" id="ARBA00022840"/>
    </source>
</evidence>
<evidence type="ECO:0000256" key="1">
    <source>
        <dbReference type="ARBA" id="ARBA00004496"/>
    </source>
</evidence>
<dbReference type="InterPro" id="IPR036621">
    <property type="entry name" value="Anticodon-bd_dom_sf"/>
</dbReference>
<feature type="binding site" evidence="12">
    <location>
        <begin position="264"/>
        <end position="265"/>
    </location>
    <ligand>
        <name>L-histidine</name>
        <dbReference type="ChEBI" id="CHEBI:57595"/>
    </ligand>
</feature>
<keyword evidence="15" id="KW-1185">Reference proteome</keyword>
<dbReference type="FunFam" id="3.30.930.10:FF:000005">
    <property type="entry name" value="Histidine--tRNA ligase"/>
    <property type="match status" value="1"/>
</dbReference>
<dbReference type="AlphaFoldDB" id="A0A2U2ANS3"/>
<dbReference type="EMBL" id="QEWR01000002">
    <property type="protein sequence ID" value="PWD84864.1"/>
    <property type="molecule type" value="Genomic_DNA"/>
</dbReference>
<dbReference type="NCBIfam" id="TIGR00442">
    <property type="entry name" value="hisS"/>
    <property type="match status" value="1"/>
</dbReference>
<sequence>MSNKINALRGMHDCLPAEIGYWQTIEGHLRSLFAEYGYCEIRTPMLEETRLFTRSIGEVTDIVEKEMYTFPDQSESLSLSLRPEMTAGIVRAGIQHGLFYNQVQKLWQIGPAFRYERPQKGRYRQFHQADVEVFGVETPDVDAEMLAMLARFWQRLGIADEVKLEINSMGTAESRAQYREKLIQYFEGFMDQLDEDCKRRLYTNPLRILDSKNPGLNEIIAGAPKLLDHLDPESKEHFDLLCQQLDILGIPYIVNPRIVRGMDYYTRTVFEWTTTKLGSQGTVCGGGRYDKMVEELGGRSTPAIGFGMGMERLILLCQACGVEANESTPLLTTIFLGEQATLQGLAIVESLRNEIENAEIITNLGGGSMKSQMKKADRSGAKYALIMGENELEQDIVILKDLRENGAQEEIARTELATFLRAKLAER</sequence>
<keyword evidence="7 11" id="KW-0067">ATP-binding</keyword>
<evidence type="ECO:0000313" key="15">
    <source>
        <dbReference type="Proteomes" id="UP000244948"/>
    </source>
</evidence>
<dbReference type="PANTHER" id="PTHR43707:SF1">
    <property type="entry name" value="HISTIDINE--TRNA LIGASE, MITOCHONDRIAL-RELATED"/>
    <property type="match status" value="1"/>
</dbReference>
<dbReference type="EC" id="6.1.1.21" evidence="11"/>
<gene>
    <name evidence="11" type="primary">hisS</name>
    <name evidence="14" type="ORF">DC082_04895</name>
</gene>
<feature type="binding site" evidence="12">
    <location>
        <begin position="84"/>
        <end position="86"/>
    </location>
    <ligand>
        <name>L-histidine</name>
        <dbReference type="ChEBI" id="CHEBI:57595"/>
    </ligand>
</feature>
<feature type="binding site" evidence="12">
    <location>
        <position position="132"/>
    </location>
    <ligand>
        <name>L-histidine</name>
        <dbReference type="ChEBI" id="CHEBI:57595"/>
    </ligand>
</feature>
<dbReference type="Gene3D" id="3.40.50.800">
    <property type="entry name" value="Anticodon-binding domain"/>
    <property type="match status" value="1"/>
</dbReference>
<dbReference type="GO" id="GO:0004821">
    <property type="term" value="F:histidine-tRNA ligase activity"/>
    <property type="evidence" value="ECO:0007669"/>
    <property type="project" value="UniProtKB-UniRule"/>
</dbReference>
<feature type="domain" description="Aminoacyl-transfer RNA synthetases class-II family profile" evidence="13">
    <location>
        <begin position="1"/>
        <end position="316"/>
    </location>
</feature>
<evidence type="ECO:0000256" key="3">
    <source>
        <dbReference type="ARBA" id="ARBA00011738"/>
    </source>
</evidence>
<accession>A0A2U2ANS3</accession>
<dbReference type="Pfam" id="PF13393">
    <property type="entry name" value="tRNA-synt_His"/>
    <property type="match status" value="1"/>
</dbReference>
<dbReference type="GO" id="GO:0005737">
    <property type="term" value="C:cytoplasm"/>
    <property type="evidence" value="ECO:0007669"/>
    <property type="project" value="UniProtKB-SubCell"/>
</dbReference>
<comment type="subunit">
    <text evidence="3 11">Homodimer.</text>
</comment>
<keyword evidence="5 11" id="KW-0436">Ligase</keyword>
<evidence type="ECO:0000256" key="8">
    <source>
        <dbReference type="ARBA" id="ARBA00022917"/>
    </source>
</evidence>
<keyword evidence="4 11" id="KW-0963">Cytoplasm</keyword>
<dbReference type="InterPro" id="IPR004154">
    <property type="entry name" value="Anticodon-bd"/>
</dbReference>
<reference evidence="14 15" key="1">
    <citation type="journal article" date="2018" name="Genome Announc.">
        <title>Ignatzschineria cameli sp. nov., isolated from necrotic foot tissue of dromedaries (Camelus dromedarius) and associated maggots (Wohlfahrtia species) in Dubai.</title>
        <authorList>
            <person name="Tsang C.C."/>
            <person name="Tang J.Y."/>
            <person name="Fong J.Y."/>
            <person name="Kinne J."/>
            <person name="Lee H.H."/>
            <person name="Joseph M."/>
            <person name="Jose S."/>
            <person name="Schuster R.K."/>
            <person name="Tang Y."/>
            <person name="Sivakumar S."/>
            <person name="Chen J.H."/>
            <person name="Teng J.L."/>
            <person name="Lau S.K."/>
            <person name="Wernery U."/>
            <person name="Woo P.C."/>
        </authorList>
    </citation>
    <scope>NUCLEOTIDE SEQUENCE [LARGE SCALE GENOMIC DNA]</scope>
    <source>
        <strain evidence="14 15">KCTC 22643</strain>
    </source>
</reference>
<organism evidence="14 15">
    <name type="scientific">Ignatzschineria indica</name>
    <dbReference type="NCBI Taxonomy" id="472583"/>
    <lineage>
        <taxon>Bacteria</taxon>
        <taxon>Pseudomonadati</taxon>
        <taxon>Pseudomonadota</taxon>
        <taxon>Gammaproteobacteria</taxon>
        <taxon>Cardiobacteriales</taxon>
        <taxon>Ignatzschineriaceae</taxon>
        <taxon>Ignatzschineria</taxon>
    </lineage>
</organism>
<evidence type="ECO:0000256" key="6">
    <source>
        <dbReference type="ARBA" id="ARBA00022741"/>
    </source>
</evidence>
<evidence type="ECO:0000256" key="4">
    <source>
        <dbReference type="ARBA" id="ARBA00022490"/>
    </source>
</evidence>
<feature type="binding site" evidence="12">
    <location>
        <position position="128"/>
    </location>
    <ligand>
        <name>L-histidine</name>
        <dbReference type="ChEBI" id="CHEBI:57595"/>
    </ligand>
</feature>
<keyword evidence="9 11" id="KW-0030">Aminoacyl-tRNA synthetase</keyword>
<evidence type="ECO:0000256" key="9">
    <source>
        <dbReference type="ARBA" id="ARBA00023146"/>
    </source>
</evidence>
<dbReference type="InterPro" id="IPR015807">
    <property type="entry name" value="His-tRNA-ligase"/>
</dbReference>
<keyword evidence="8 11" id="KW-0648">Protein biosynthesis</keyword>
<dbReference type="SUPFAM" id="SSF55681">
    <property type="entry name" value="Class II aaRS and biotin synthetases"/>
    <property type="match status" value="1"/>
</dbReference>
<feature type="binding site" evidence="12">
    <location>
        <position position="114"/>
    </location>
    <ligand>
        <name>L-histidine</name>
        <dbReference type="ChEBI" id="CHEBI:57595"/>
    </ligand>
</feature>
<dbReference type="CDD" id="cd00773">
    <property type="entry name" value="HisRS-like_core"/>
    <property type="match status" value="1"/>
</dbReference>
<dbReference type="Pfam" id="PF03129">
    <property type="entry name" value="HGTP_anticodon"/>
    <property type="match status" value="1"/>
</dbReference>
<evidence type="ECO:0000256" key="5">
    <source>
        <dbReference type="ARBA" id="ARBA00022598"/>
    </source>
</evidence>
<protein>
    <recommendedName>
        <fullName evidence="11">Histidine--tRNA ligase</fullName>
        <ecNumber evidence="11">6.1.1.21</ecNumber>
    </recommendedName>
    <alternativeName>
        <fullName evidence="11">Histidyl-tRNA synthetase</fullName>
        <shortName evidence="11">HisRS</shortName>
    </alternativeName>
</protein>
<dbReference type="InterPro" id="IPR004516">
    <property type="entry name" value="HisRS/HisZ"/>
</dbReference>
<comment type="catalytic activity">
    <reaction evidence="10 11">
        <text>tRNA(His) + L-histidine + ATP = L-histidyl-tRNA(His) + AMP + diphosphate + H(+)</text>
        <dbReference type="Rhea" id="RHEA:17313"/>
        <dbReference type="Rhea" id="RHEA-COMP:9665"/>
        <dbReference type="Rhea" id="RHEA-COMP:9689"/>
        <dbReference type="ChEBI" id="CHEBI:15378"/>
        <dbReference type="ChEBI" id="CHEBI:30616"/>
        <dbReference type="ChEBI" id="CHEBI:33019"/>
        <dbReference type="ChEBI" id="CHEBI:57595"/>
        <dbReference type="ChEBI" id="CHEBI:78442"/>
        <dbReference type="ChEBI" id="CHEBI:78527"/>
        <dbReference type="ChEBI" id="CHEBI:456215"/>
        <dbReference type="EC" id="6.1.1.21"/>
    </reaction>
</comment>
<keyword evidence="6 11" id="KW-0547">Nucleotide-binding</keyword>
<dbReference type="HAMAP" id="MF_00127">
    <property type="entry name" value="His_tRNA_synth"/>
    <property type="match status" value="1"/>
</dbReference>
<evidence type="ECO:0000256" key="2">
    <source>
        <dbReference type="ARBA" id="ARBA00008226"/>
    </source>
</evidence>